<dbReference type="Pfam" id="PF07819">
    <property type="entry name" value="PGAP1"/>
    <property type="match status" value="1"/>
</dbReference>
<dbReference type="InterPro" id="IPR019734">
    <property type="entry name" value="TPR_rpt"/>
</dbReference>
<dbReference type="InterPro" id="IPR029058">
    <property type="entry name" value="AB_hydrolase_fold"/>
</dbReference>
<feature type="region of interest" description="Disordered" evidence="4">
    <location>
        <begin position="308"/>
        <end position="327"/>
    </location>
</feature>
<dbReference type="GO" id="GO:0016788">
    <property type="term" value="F:hydrolase activity, acting on ester bonds"/>
    <property type="evidence" value="ECO:0007669"/>
    <property type="project" value="InterPro"/>
</dbReference>
<comment type="subcellular location">
    <subcellularLocation>
        <location evidence="3">Endoplasmic reticulum membrane</location>
    </subcellularLocation>
</comment>
<evidence type="ECO:0000256" key="2">
    <source>
        <dbReference type="ARBA" id="ARBA00015856"/>
    </source>
</evidence>
<comment type="function">
    <text evidence="1 3">Involved in inositol deacylation of GPI-anchored proteins which plays important roles in the quality control and ER-associated degradation of GPI-anchored proteins.</text>
</comment>
<comment type="caution">
    <text evidence="6">The sequence shown here is derived from an EMBL/GenBank/DDBJ whole genome shotgun (WGS) entry which is preliminary data.</text>
</comment>
<dbReference type="Gene3D" id="3.40.50.300">
    <property type="entry name" value="P-loop containing nucleotide triphosphate hydrolases"/>
    <property type="match status" value="1"/>
</dbReference>
<dbReference type="OrthoDB" id="1658288at2759"/>
<organism evidence="6 7">
    <name type="scientific">Hymenoscyphus fraxineus</name>
    <dbReference type="NCBI Taxonomy" id="746836"/>
    <lineage>
        <taxon>Eukaryota</taxon>
        <taxon>Fungi</taxon>
        <taxon>Dikarya</taxon>
        <taxon>Ascomycota</taxon>
        <taxon>Pezizomycotina</taxon>
        <taxon>Leotiomycetes</taxon>
        <taxon>Helotiales</taxon>
        <taxon>Helotiaceae</taxon>
        <taxon>Hymenoscyphus</taxon>
    </lineage>
</organism>
<keyword evidence="3" id="KW-0378">Hydrolase</keyword>
<evidence type="ECO:0000259" key="5">
    <source>
        <dbReference type="Pfam" id="PF07819"/>
    </source>
</evidence>
<sequence>MPCTKETVKSAGLNIWSSDPEAGVVVDVDIIAVQGLGAHPFYTWAKKAQTTNPISPKRSRLDFLKIRRGKDKAPHGAQEDVLNEFMWPRDLLVPIFKNARIATYSYKSDWLDRTIKTSLDQCAEQFLNILYQNRQKPGENQRPIVLIGHSLGGLLVQQALVSATLDPYFSEISNSVAGIIFLGTPFQGSDAAVYGNLIARFTGLDATLLKMLQRENPELHKLSRQFWSSYSHVDIVCFYESRVPESKLWKRKLVSTQSASLHGKRMIFLDTDHSGLNKFSGIEDENFALLLPELRRMVDTQMSVLHKNNSTQAGQSSKPSENTHWNVPRQVNGLFTGRDDILDKIRHALDPTHSVGKQKRFVITALGGQGKSEICLKVAENMRESFWGVFWVGVDNLSTARNGFLSIARALEKPAESVEDVCNILANTKQTWLLILDNADNPEFDYQIYFPSGNYGSVIMTSRNPYCGRQYNNVGWEMLDSLDDKHAATLLLKAARIPEDEWATCQQAAANVIECLGSHTLALIQAGAYISKDHKRLDQYPAIFQRQRKRLLVSRPNQANSRYGDVYATFEASAEVLKNSEEEAAQDALRLLSVISMLHFGSLDLVCFEYAWEGAINASSKPDDDSNIDDVSSWHVSMLPGFIPVGDSEWDDCRLIEAVSTLESFSLVFRNEIEGILPAISMHPLAHAWAKDRQEPSEQYQAWITTGCILALYLSCASPESWYERYFRPHLQSFLNITSMPVKRAFSLGPTNAVLAMYLECGWALENMRDDYRLDQLLKDIIFELKLDADKPTKEFIPLFKLRIDCLYNLSSYEEAVSLGQKVLKSVEDHLNENDPEILSLQHRLASAYIHSNQLPNSISLLEKIVLIESTTLDKGDSERLASQHALASAYLKNNQILEAISLLEKVVRIQQNTLTEDHPKRLVSEHELASAYLKNNKILEAISLLEKVVRIEQNTVTKDHPKRLASEHGLAKAYLANNQTLEAITLLETVVQIKQNTLTEDHPKRLVSEHELARAYLKNNQILEAISLLEKVVQIKQNTLTEDHPDRLASEHELASAYLKNNQILEAISLLKRVVQIEKRILPEDHPDRLQSEEALATAYYHNGQLEKALELMTHVVQIRATTLREDDPARLRSVRWLEGMEREFEEAAED</sequence>
<dbReference type="Gene3D" id="3.40.50.1820">
    <property type="entry name" value="alpha/beta hydrolase"/>
    <property type="match status" value="1"/>
</dbReference>
<keyword evidence="3" id="KW-0813">Transport</keyword>
<name>A0A9N9KKQ6_9HELO</name>
<dbReference type="PANTHER" id="PTHR48182:SF3">
    <property type="entry name" value="DUF676 DOMAIN-CONTAINING PROTEIN"/>
    <property type="match status" value="1"/>
</dbReference>
<evidence type="ECO:0000256" key="1">
    <source>
        <dbReference type="ARBA" id="ARBA00003496"/>
    </source>
</evidence>
<keyword evidence="7" id="KW-1185">Reference proteome</keyword>
<evidence type="ECO:0000256" key="4">
    <source>
        <dbReference type="SAM" id="MobiDB-lite"/>
    </source>
</evidence>
<dbReference type="Proteomes" id="UP000696280">
    <property type="component" value="Unassembled WGS sequence"/>
</dbReference>
<dbReference type="PANTHER" id="PTHR48182">
    <property type="entry name" value="PROTEIN SERAC1"/>
    <property type="match status" value="1"/>
</dbReference>
<dbReference type="GO" id="GO:0005789">
    <property type="term" value="C:endoplasmic reticulum membrane"/>
    <property type="evidence" value="ECO:0007669"/>
    <property type="project" value="UniProtKB-SubCell"/>
</dbReference>
<dbReference type="SUPFAM" id="SSF48452">
    <property type="entry name" value="TPR-like"/>
    <property type="match status" value="2"/>
</dbReference>
<dbReference type="Gene3D" id="1.25.40.10">
    <property type="entry name" value="Tetratricopeptide repeat domain"/>
    <property type="match status" value="2"/>
</dbReference>
<keyword evidence="3" id="KW-0653">Protein transport</keyword>
<proteinExistence type="inferred from homology"/>
<evidence type="ECO:0000313" key="6">
    <source>
        <dbReference type="EMBL" id="CAG8948701.1"/>
    </source>
</evidence>
<feature type="domain" description="GPI inositol-deacylase PGAP1-like alpha/beta" evidence="5">
    <location>
        <begin position="121"/>
        <end position="213"/>
    </location>
</feature>
<dbReference type="SUPFAM" id="SSF52540">
    <property type="entry name" value="P-loop containing nucleoside triphosphate hydrolases"/>
    <property type="match status" value="1"/>
</dbReference>
<dbReference type="InterPro" id="IPR027417">
    <property type="entry name" value="P-loop_NTPase"/>
</dbReference>
<feature type="compositionally biased region" description="Polar residues" evidence="4">
    <location>
        <begin position="308"/>
        <end position="325"/>
    </location>
</feature>
<dbReference type="EMBL" id="CAJVRL010000001">
    <property type="protein sequence ID" value="CAG8948701.1"/>
    <property type="molecule type" value="Genomic_DNA"/>
</dbReference>
<reference evidence="6" key="1">
    <citation type="submission" date="2021-07" db="EMBL/GenBank/DDBJ databases">
        <authorList>
            <person name="Durling M."/>
        </authorList>
    </citation>
    <scope>NUCLEOTIDE SEQUENCE</scope>
</reference>
<dbReference type="SMART" id="SM00028">
    <property type="entry name" value="TPR"/>
    <property type="match status" value="8"/>
</dbReference>
<keyword evidence="3" id="KW-0256">Endoplasmic reticulum</keyword>
<accession>A0A9N9KKQ6</accession>
<comment type="similarity">
    <text evidence="3">Belongs to the GPI inositol-deacylase family.</text>
</comment>
<evidence type="ECO:0000256" key="3">
    <source>
        <dbReference type="RuleBase" id="RU365011"/>
    </source>
</evidence>
<evidence type="ECO:0000313" key="7">
    <source>
        <dbReference type="Proteomes" id="UP000696280"/>
    </source>
</evidence>
<gene>
    <name evidence="6" type="ORF">HYFRA_00001822</name>
</gene>
<dbReference type="InterPro" id="IPR012908">
    <property type="entry name" value="PGAP1-ab_dom-like"/>
</dbReference>
<dbReference type="GO" id="GO:0015031">
    <property type="term" value="P:protein transport"/>
    <property type="evidence" value="ECO:0007669"/>
    <property type="project" value="UniProtKB-KW"/>
</dbReference>
<dbReference type="InterPro" id="IPR052374">
    <property type="entry name" value="SERAC1"/>
</dbReference>
<dbReference type="AlphaFoldDB" id="A0A9N9KKQ6"/>
<dbReference type="SUPFAM" id="SSF53474">
    <property type="entry name" value="alpha/beta-Hydrolases"/>
    <property type="match status" value="1"/>
</dbReference>
<dbReference type="Pfam" id="PF13424">
    <property type="entry name" value="TPR_12"/>
    <property type="match status" value="3"/>
</dbReference>
<protein>
    <recommendedName>
        <fullName evidence="2 3">GPI inositol-deacylase</fullName>
        <ecNumber evidence="3">3.1.-.-</ecNumber>
    </recommendedName>
</protein>
<keyword evidence="3" id="KW-0472">Membrane</keyword>
<dbReference type="EC" id="3.1.-.-" evidence="3"/>
<dbReference type="InterPro" id="IPR011990">
    <property type="entry name" value="TPR-like_helical_dom_sf"/>
</dbReference>